<proteinExistence type="predicted"/>
<dbReference type="Proteomes" id="UP001153069">
    <property type="component" value="Unassembled WGS sequence"/>
</dbReference>
<dbReference type="EMBL" id="CAICTM010000074">
    <property type="protein sequence ID" value="CAB9500102.1"/>
    <property type="molecule type" value="Genomic_DNA"/>
</dbReference>
<evidence type="ECO:0000256" key="1">
    <source>
        <dbReference type="SAM" id="MobiDB-lite"/>
    </source>
</evidence>
<dbReference type="OrthoDB" id="108842at2759"/>
<keyword evidence="2" id="KW-0732">Signal</keyword>
<organism evidence="3 4">
    <name type="scientific">Seminavis robusta</name>
    <dbReference type="NCBI Taxonomy" id="568900"/>
    <lineage>
        <taxon>Eukaryota</taxon>
        <taxon>Sar</taxon>
        <taxon>Stramenopiles</taxon>
        <taxon>Ochrophyta</taxon>
        <taxon>Bacillariophyta</taxon>
        <taxon>Bacillariophyceae</taxon>
        <taxon>Bacillariophycidae</taxon>
        <taxon>Naviculales</taxon>
        <taxon>Naviculaceae</taxon>
        <taxon>Seminavis</taxon>
    </lineage>
</organism>
<evidence type="ECO:0000256" key="2">
    <source>
        <dbReference type="SAM" id="SignalP"/>
    </source>
</evidence>
<feature type="region of interest" description="Disordered" evidence="1">
    <location>
        <begin position="132"/>
        <end position="204"/>
    </location>
</feature>
<name>A0A9N8DBF9_9STRA</name>
<feature type="compositionally biased region" description="Basic and acidic residues" evidence="1">
    <location>
        <begin position="166"/>
        <end position="179"/>
    </location>
</feature>
<keyword evidence="4" id="KW-1185">Reference proteome</keyword>
<protein>
    <submittedName>
        <fullName evidence="3">Uncharacterized protein</fullName>
    </submittedName>
</protein>
<gene>
    <name evidence="3" type="ORF">SEMRO_75_G041440.1</name>
</gene>
<evidence type="ECO:0000313" key="3">
    <source>
        <dbReference type="EMBL" id="CAB9500102.1"/>
    </source>
</evidence>
<feature type="compositionally biased region" description="Basic and acidic residues" evidence="1">
    <location>
        <begin position="140"/>
        <end position="157"/>
    </location>
</feature>
<comment type="caution">
    <text evidence="3">The sequence shown here is derived from an EMBL/GenBank/DDBJ whole genome shotgun (WGS) entry which is preliminary data.</text>
</comment>
<feature type="chain" id="PRO_5040337457" evidence="2">
    <location>
        <begin position="22"/>
        <end position="334"/>
    </location>
</feature>
<feature type="signal peptide" evidence="2">
    <location>
        <begin position="1"/>
        <end position="21"/>
    </location>
</feature>
<dbReference type="AlphaFoldDB" id="A0A9N8DBF9"/>
<reference evidence="3" key="1">
    <citation type="submission" date="2020-06" db="EMBL/GenBank/DDBJ databases">
        <authorList>
            <consortium name="Plant Systems Biology data submission"/>
        </authorList>
    </citation>
    <scope>NUCLEOTIDE SEQUENCE</scope>
    <source>
        <strain evidence="3">D6</strain>
    </source>
</reference>
<evidence type="ECO:0000313" key="4">
    <source>
        <dbReference type="Proteomes" id="UP001153069"/>
    </source>
</evidence>
<sequence>MSMSSFIIYLTTLLFTEQVDRVRTNFNQLKPNFEGNPVEKIPLKVLRVNKSVDIVEAPTGEAAIPGEAAEGQGQVSVSREDLNHVLSHVQRLEQTVEQQFTALRAEQTSLRAWQQQQFDRVVLNQRRFGGSIESALGRQDPTRRRQRSEHAEAEARQRQPPRQRARLQEEGKEEGKEEEAAPPPPPPRPPRAEPTRAATRGDVSQYAKLCPNVKSLTEMWQEYQFGIGTNKAAKDFTNNEVNGQGKPFKQKYSRRNKIWRIQQYMVVNCRYTIDAANAKIIEVYGHSSVTNLIGQITRDQKNPTLPYIGSQRMRRAILPMRNGPLGAGLGGILL</sequence>
<accession>A0A9N8DBF9</accession>